<dbReference type="Gene3D" id="3.40.50.1240">
    <property type="entry name" value="Phosphoglycerate mutase-like"/>
    <property type="match status" value="1"/>
</dbReference>
<feature type="binding site" evidence="2">
    <location>
        <position position="58"/>
    </location>
    <ligand>
        <name>substrate</name>
    </ligand>
</feature>
<dbReference type="InterPro" id="IPR013078">
    <property type="entry name" value="His_Pase_superF_clade-1"/>
</dbReference>
<sequence>MTVIYLVRHGETDWNSVGRLQGREDIPLNEKGKKQANDCGLHLSKKDWDVIISSPLKRAKETARIINVYTKTSIEIEMKEFVERDFGKASGLTVEERTKLYPNRKYEDQEEKEIFTQRIINGLEKIQRCHKDRNIIVVAHGAVINAILAYLSKGEIGSGKTVLRNACISHIYYEENQWNIHTYNQITHLS</sequence>
<dbReference type="CDD" id="cd07067">
    <property type="entry name" value="HP_PGM_like"/>
    <property type="match status" value="1"/>
</dbReference>
<dbReference type="InterPro" id="IPR050275">
    <property type="entry name" value="PGM_Phosphatase"/>
</dbReference>
<evidence type="ECO:0000313" key="3">
    <source>
        <dbReference type="EMBL" id="PGT96840.1"/>
    </source>
</evidence>
<dbReference type="GO" id="GO:0005737">
    <property type="term" value="C:cytoplasm"/>
    <property type="evidence" value="ECO:0007669"/>
    <property type="project" value="TreeGrafter"/>
</dbReference>
<feature type="active site" description="Proton donor/acceptor" evidence="1">
    <location>
        <position position="83"/>
    </location>
</feature>
<dbReference type="SMART" id="SM00855">
    <property type="entry name" value="PGAM"/>
    <property type="match status" value="1"/>
</dbReference>
<reference evidence="3 4" key="1">
    <citation type="submission" date="2017-09" db="EMBL/GenBank/DDBJ databases">
        <title>Large-scale bioinformatics analysis of Bacillus genomes uncovers conserved roles of natural products in bacterial physiology.</title>
        <authorList>
            <consortium name="Agbiome Team Llc"/>
            <person name="Bleich R.M."/>
            <person name="Grubbs K.J."/>
            <person name="Santa Maria K.C."/>
            <person name="Allen S.E."/>
            <person name="Farag S."/>
            <person name="Shank E.A."/>
            <person name="Bowers A."/>
        </authorList>
    </citation>
    <scope>NUCLEOTIDE SEQUENCE [LARGE SCALE GENOMIC DNA]</scope>
    <source>
        <strain evidence="3 4">AFS040105</strain>
    </source>
</reference>
<dbReference type="AlphaFoldDB" id="A0A2C1LGP0"/>
<dbReference type="Proteomes" id="UP000225766">
    <property type="component" value="Unassembled WGS sequence"/>
</dbReference>
<evidence type="ECO:0000313" key="4">
    <source>
        <dbReference type="Proteomes" id="UP000225766"/>
    </source>
</evidence>
<name>A0A2C1LGP0_BACCE</name>
<dbReference type="InterPro" id="IPR029033">
    <property type="entry name" value="His_PPase_superfam"/>
</dbReference>
<dbReference type="InterPro" id="IPR001345">
    <property type="entry name" value="PG/BPGM_mutase_AS"/>
</dbReference>
<dbReference type="PROSITE" id="PS00175">
    <property type="entry name" value="PG_MUTASE"/>
    <property type="match status" value="1"/>
</dbReference>
<dbReference type="SUPFAM" id="SSF53254">
    <property type="entry name" value="Phosphoglycerate mutase-like"/>
    <property type="match status" value="1"/>
</dbReference>
<feature type="active site" description="Tele-phosphohistidine intermediate" evidence="1">
    <location>
        <position position="9"/>
    </location>
</feature>
<dbReference type="PANTHER" id="PTHR48100:SF59">
    <property type="entry name" value="ADENOSYLCOBALAMIN_ALPHA-RIBAZOLE PHOSPHATASE"/>
    <property type="match status" value="1"/>
</dbReference>
<gene>
    <name evidence="3" type="ORF">COD19_26635</name>
</gene>
<dbReference type="Pfam" id="PF00300">
    <property type="entry name" value="His_Phos_1"/>
    <property type="match status" value="1"/>
</dbReference>
<accession>A0A2C1LGP0</accession>
<dbReference type="OrthoDB" id="9815286at2"/>
<dbReference type="RefSeq" id="WP_088229761.1">
    <property type="nucleotide sequence ID" value="NZ_JARXKI010000004.1"/>
</dbReference>
<dbReference type="PANTHER" id="PTHR48100">
    <property type="entry name" value="BROAD-SPECIFICITY PHOSPHATASE YOR283W-RELATED"/>
    <property type="match status" value="1"/>
</dbReference>
<organism evidence="3 4">
    <name type="scientific">Bacillus cereus</name>
    <dbReference type="NCBI Taxonomy" id="1396"/>
    <lineage>
        <taxon>Bacteria</taxon>
        <taxon>Bacillati</taxon>
        <taxon>Bacillota</taxon>
        <taxon>Bacilli</taxon>
        <taxon>Bacillales</taxon>
        <taxon>Bacillaceae</taxon>
        <taxon>Bacillus</taxon>
        <taxon>Bacillus cereus group</taxon>
    </lineage>
</organism>
<comment type="caution">
    <text evidence="3">The sequence shown here is derived from an EMBL/GenBank/DDBJ whole genome shotgun (WGS) entry which is preliminary data.</text>
</comment>
<protein>
    <submittedName>
        <fullName evidence="3">Histidine phosphatase family protein</fullName>
    </submittedName>
</protein>
<evidence type="ECO:0000256" key="1">
    <source>
        <dbReference type="PIRSR" id="PIRSR613078-1"/>
    </source>
</evidence>
<proteinExistence type="predicted"/>
<dbReference type="GO" id="GO:0016791">
    <property type="term" value="F:phosphatase activity"/>
    <property type="evidence" value="ECO:0007669"/>
    <property type="project" value="TreeGrafter"/>
</dbReference>
<dbReference type="EMBL" id="NUMG01000050">
    <property type="protein sequence ID" value="PGT96840.1"/>
    <property type="molecule type" value="Genomic_DNA"/>
</dbReference>
<feature type="binding site" evidence="2">
    <location>
        <begin position="8"/>
        <end position="15"/>
    </location>
    <ligand>
        <name>substrate</name>
    </ligand>
</feature>
<evidence type="ECO:0000256" key="2">
    <source>
        <dbReference type="PIRSR" id="PIRSR613078-2"/>
    </source>
</evidence>